<evidence type="ECO:0000256" key="1">
    <source>
        <dbReference type="SAM" id="MobiDB-lite"/>
    </source>
</evidence>
<dbReference type="AlphaFoldDB" id="A0A6P6L8P3"/>
<evidence type="ECO:0000313" key="2">
    <source>
        <dbReference type="Proteomes" id="UP000515129"/>
    </source>
</evidence>
<organism evidence="2 3">
    <name type="scientific">Carassius auratus</name>
    <name type="common">Goldfish</name>
    <dbReference type="NCBI Taxonomy" id="7957"/>
    <lineage>
        <taxon>Eukaryota</taxon>
        <taxon>Metazoa</taxon>
        <taxon>Chordata</taxon>
        <taxon>Craniata</taxon>
        <taxon>Vertebrata</taxon>
        <taxon>Euteleostomi</taxon>
        <taxon>Actinopterygii</taxon>
        <taxon>Neopterygii</taxon>
        <taxon>Teleostei</taxon>
        <taxon>Ostariophysi</taxon>
        <taxon>Cypriniformes</taxon>
        <taxon>Cyprinidae</taxon>
        <taxon>Cyprininae</taxon>
        <taxon>Carassius</taxon>
    </lineage>
</organism>
<proteinExistence type="predicted"/>
<feature type="region of interest" description="Disordered" evidence="1">
    <location>
        <begin position="189"/>
        <end position="213"/>
    </location>
</feature>
<protein>
    <submittedName>
        <fullName evidence="3">Uncharacterized protein LOC113057656 isoform X2</fullName>
    </submittedName>
</protein>
<gene>
    <name evidence="3" type="primary">LOC113057656</name>
</gene>
<dbReference type="PANTHER" id="PTHR31025:SF19">
    <property type="entry name" value="SI:CH73-42K18.1-RELATED"/>
    <property type="match status" value="1"/>
</dbReference>
<accession>A0A6P6L8P3</accession>
<name>A0A6P6L8P3_CARAU</name>
<feature type="compositionally biased region" description="Polar residues" evidence="1">
    <location>
        <begin position="198"/>
        <end position="213"/>
    </location>
</feature>
<sequence length="619" mass="71118">MRMPDRRMHLRETVGIVDSNVSARESEETEESMLKYDERSSDIIFKQIFLHLSYAKHRRSDSTERLTLRLSHLEEVHAVPLLQVFITSPRPNFQALQNLPLVAMLLRVILSPDNVRKISVPTPSSVEGLCTCLCEKLQIEKGFTIQYEDPDFNNQLCNLHDISELPPEKATLRLHWELFLTPISVHSERTDPPADAESTLSVQPSTSATSSDSTQVASLLRSEHWPSKFPIPCFSYDVELKLQKANEEYEKNGKSLTVSRDILMEVLGKLAEAIYTFKAYPKDTDLKKVASALIEKHPCLKRPGSETGCEGWTLSLKNKMQNYRQKLRELGCAELILNRRDASKQTLKRPRRSELNFLPDIPTGFDEEALENERKWMEEEVKKKDVNMHALNTKMDFTFSLRRREVVEDQPLVSTLKQRWPALFNEEQVYAEFRRINHLDLKSTFLTSLDNNSRGLLKLFRAKVIQRGDCDLETLLDNLDKQMADLTVQRRATALRGLPFYFKEHGTICKTILSSEALEHHKVGMKMGILEVVSSDRSTSRSLSDVVNVAIILAEEVVLENMGDFVSAFIVLFGMLYALNMEYNKDLRYTFEFIQKVFLNMGTECSKKVQTLMSKLLEN</sequence>
<evidence type="ECO:0000313" key="3">
    <source>
        <dbReference type="RefSeq" id="XP_026080884.1"/>
    </source>
</evidence>
<dbReference type="Proteomes" id="UP000515129">
    <property type="component" value="Chromosome 39"/>
</dbReference>
<keyword evidence="2" id="KW-1185">Reference proteome</keyword>
<dbReference type="GeneID" id="113057656"/>
<reference evidence="3" key="1">
    <citation type="submission" date="2025-08" db="UniProtKB">
        <authorList>
            <consortium name="RefSeq"/>
        </authorList>
    </citation>
    <scope>IDENTIFICATION</scope>
    <source>
        <strain evidence="3">Wakin</strain>
        <tissue evidence="3">Muscle</tissue>
    </source>
</reference>
<dbReference type="RefSeq" id="XP_026080884.1">
    <property type="nucleotide sequence ID" value="XM_026225099.1"/>
</dbReference>
<dbReference type="PANTHER" id="PTHR31025">
    <property type="entry name" value="SI:CH211-196P9.1-RELATED"/>
    <property type="match status" value="1"/>
</dbReference>